<feature type="compositionally biased region" description="Polar residues" evidence="1">
    <location>
        <begin position="1"/>
        <end position="15"/>
    </location>
</feature>
<feature type="non-terminal residue" evidence="3">
    <location>
        <position position="139"/>
    </location>
</feature>
<keyword evidence="2" id="KW-1133">Transmembrane helix</keyword>
<dbReference type="Proteomes" id="UP001174909">
    <property type="component" value="Unassembled WGS sequence"/>
</dbReference>
<keyword evidence="2" id="KW-0472">Membrane</keyword>
<dbReference type="EMBL" id="CASHTH010000222">
    <property type="protein sequence ID" value="CAI7994637.1"/>
    <property type="molecule type" value="Genomic_DNA"/>
</dbReference>
<name>A0AA35QWE6_GEOBA</name>
<keyword evidence="4" id="KW-1185">Reference proteome</keyword>
<feature type="region of interest" description="Disordered" evidence="1">
    <location>
        <begin position="1"/>
        <end position="35"/>
    </location>
</feature>
<reference evidence="3" key="1">
    <citation type="submission" date="2023-03" db="EMBL/GenBank/DDBJ databases">
        <authorList>
            <person name="Steffen K."/>
            <person name="Cardenas P."/>
        </authorList>
    </citation>
    <scope>NUCLEOTIDE SEQUENCE</scope>
</reference>
<evidence type="ECO:0000313" key="4">
    <source>
        <dbReference type="Proteomes" id="UP001174909"/>
    </source>
</evidence>
<sequence length="139" mass="15235">GDRTASTDLASSFVSTGPKGSYKCTTKDDEQSNVEKLSASQPFDVTKVPLWRLATVYPPTVTSRQTSTLQPYKVGVIILSLIVLVQTGLLVGALVKIVILTKKGSKQKTREERLEMDVNVAYCTPKEIMSLRTSKKQIS</sequence>
<feature type="transmembrane region" description="Helical" evidence="2">
    <location>
        <begin position="74"/>
        <end position="100"/>
    </location>
</feature>
<evidence type="ECO:0000256" key="1">
    <source>
        <dbReference type="SAM" id="MobiDB-lite"/>
    </source>
</evidence>
<dbReference type="AlphaFoldDB" id="A0AA35QWE6"/>
<proteinExistence type="predicted"/>
<evidence type="ECO:0000313" key="3">
    <source>
        <dbReference type="EMBL" id="CAI7994637.1"/>
    </source>
</evidence>
<accession>A0AA35QWE6</accession>
<keyword evidence="2" id="KW-0812">Transmembrane</keyword>
<comment type="caution">
    <text evidence="3">The sequence shown here is derived from an EMBL/GenBank/DDBJ whole genome shotgun (WGS) entry which is preliminary data.</text>
</comment>
<protein>
    <submittedName>
        <fullName evidence="3">Uncharacterized protein</fullName>
    </submittedName>
</protein>
<evidence type="ECO:0000256" key="2">
    <source>
        <dbReference type="SAM" id="Phobius"/>
    </source>
</evidence>
<gene>
    <name evidence="3" type="ORF">GBAR_LOCUS1523</name>
</gene>
<organism evidence="3 4">
    <name type="scientific">Geodia barretti</name>
    <name type="common">Barrett's horny sponge</name>
    <dbReference type="NCBI Taxonomy" id="519541"/>
    <lineage>
        <taxon>Eukaryota</taxon>
        <taxon>Metazoa</taxon>
        <taxon>Porifera</taxon>
        <taxon>Demospongiae</taxon>
        <taxon>Heteroscleromorpha</taxon>
        <taxon>Tetractinellida</taxon>
        <taxon>Astrophorina</taxon>
        <taxon>Geodiidae</taxon>
        <taxon>Geodia</taxon>
    </lineage>
</organism>